<name>A0ABN7A786_9HEMI</name>
<dbReference type="EMBL" id="AP028909">
    <property type="protein sequence ID" value="BES87803.1"/>
    <property type="molecule type" value="Genomic_DNA"/>
</dbReference>
<sequence length="129" mass="14552">MGIIFAAILFGLIFCGKANSQISVFNINGHTEIQLDGHPIDLNQPYAVRYEDDAIKVISPESWPDAKITLDKRSGNVMAVEYKGSFFEMMSPEEAQMHVHQQIQQISSSMAVLQEHMKHMADRLAHMFS</sequence>
<accession>A0ABN7A786</accession>
<evidence type="ECO:0000256" key="1">
    <source>
        <dbReference type="SAM" id="SignalP"/>
    </source>
</evidence>
<reference evidence="2 3" key="1">
    <citation type="submission" date="2023-09" db="EMBL/GenBank/DDBJ databases">
        <title>Nesidiocoris tenuis whole genome shotgun sequence.</title>
        <authorList>
            <person name="Shibata T."/>
            <person name="Shimoda M."/>
            <person name="Kobayashi T."/>
            <person name="Uehara T."/>
        </authorList>
    </citation>
    <scope>NUCLEOTIDE SEQUENCE [LARGE SCALE GENOMIC DNA]</scope>
    <source>
        <strain evidence="2 3">Japan</strain>
    </source>
</reference>
<evidence type="ECO:0000313" key="3">
    <source>
        <dbReference type="Proteomes" id="UP001307889"/>
    </source>
</evidence>
<evidence type="ECO:0008006" key="4">
    <source>
        <dbReference type="Google" id="ProtNLM"/>
    </source>
</evidence>
<keyword evidence="1" id="KW-0732">Signal</keyword>
<organism evidence="2 3">
    <name type="scientific">Nesidiocoris tenuis</name>
    <dbReference type="NCBI Taxonomy" id="355587"/>
    <lineage>
        <taxon>Eukaryota</taxon>
        <taxon>Metazoa</taxon>
        <taxon>Ecdysozoa</taxon>
        <taxon>Arthropoda</taxon>
        <taxon>Hexapoda</taxon>
        <taxon>Insecta</taxon>
        <taxon>Pterygota</taxon>
        <taxon>Neoptera</taxon>
        <taxon>Paraneoptera</taxon>
        <taxon>Hemiptera</taxon>
        <taxon>Heteroptera</taxon>
        <taxon>Panheteroptera</taxon>
        <taxon>Cimicomorpha</taxon>
        <taxon>Miridae</taxon>
        <taxon>Dicyphina</taxon>
        <taxon>Nesidiocoris</taxon>
    </lineage>
</organism>
<keyword evidence="3" id="KW-1185">Reference proteome</keyword>
<feature type="signal peptide" evidence="1">
    <location>
        <begin position="1"/>
        <end position="20"/>
    </location>
</feature>
<protein>
    <recommendedName>
        <fullName evidence="4">PEGA domain-containing protein</fullName>
    </recommendedName>
</protein>
<feature type="chain" id="PRO_5047396852" description="PEGA domain-containing protein" evidence="1">
    <location>
        <begin position="21"/>
        <end position="129"/>
    </location>
</feature>
<proteinExistence type="predicted"/>
<evidence type="ECO:0000313" key="2">
    <source>
        <dbReference type="EMBL" id="BES87803.1"/>
    </source>
</evidence>
<dbReference type="Proteomes" id="UP001307889">
    <property type="component" value="Chromosome 1"/>
</dbReference>
<gene>
    <name evidence="2" type="ORF">NTJ_00608</name>
</gene>